<keyword evidence="3" id="KW-0815">Transposition</keyword>
<evidence type="ECO:0000256" key="5">
    <source>
        <dbReference type="ARBA" id="ARBA00023172"/>
    </source>
</evidence>
<evidence type="ECO:0000256" key="1">
    <source>
        <dbReference type="ARBA" id="ARBA00002190"/>
    </source>
</evidence>
<dbReference type="PROSITE" id="PS01043">
    <property type="entry name" value="TRANSPOSASE_IS30"/>
    <property type="match status" value="1"/>
</dbReference>
<dbReference type="Gene3D" id="3.30.420.10">
    <property type="entry name" value="Ribonuclease H-like superfamily/Ribonuclease H"/>
    <property type="match status" value="1"/>
</dbReference>
<proteinExistence type="inferred from homology"/>
<keyword evidence="5" id="KW-0233">DNA recombination</keyword>
<gene>
    <name evidence="8" type="ORF">BS329_14695</name>
</gene>
<dbReference type="InterPro" id="IPR012337">
    <property type="entry name" value="RNaseH-like_sf"/>
</dbReference>
<dbReference type="InterPro" id="IPR036397">
    <property type="entry name" value="RNaseH_sf"/>
</dbReference>
<keyword evidence="9" id="KW-1185">Reference proteome</keyword>
<dbReference type="SUPFAM" id="SSF46689">
    <property type="entry name" value="Homeodomain-like"/>
    <property type="match status" value="1"/>
</dbReference>
<dbReference type="InterPro" id="IPR053392">
    <property type="entry name" value="Transposase_IS30-like"/>
</dbReference>
<dbReference type="InterPro" id="IPR051917">
    <property type="entry name" value="Transposase-Integrase"/>
</dbReference>
<dbReference type="Pfam" id="PF13936">
    <property type="entry name" value="HTH_38"/>
    <property type="match status" value="1"/>
</dbReference>
<protein>
    <submittedName>
        <fullName evidence="8">IS30 family transposase</fullName>
    </submittedName>
</protein>
<comment type="caution">
    <text evidence="8">The sequence shown here is derived from an EMBL/GenBank/DDBJ whole genome shotgun (WGS) entry which is preliminary data.</text>
</comment>
<evidence type="ECO:0000313" key="8">
    <source>
        <dbReference type="EMBL" id="OLZ52548.1"/>
    </source>
</evidence>
<dbReference type="InterPro" id="IPR025246">
    <property type="entry name" value="IS30-like_HTH"/>
</dbReference>
<keyword evidence="4" id="KW-0238">DNA-binding</keyword>
<dbReference type="Pfam" id="PF00665">
    <property type="entry name" value="rve"/>
    <property type="match status" value="1"/>
</dbReference>
<dbReference type="GO" id="GO:0004803">
    <property type="term" value="F:transposase activity"/>
    <property type="evidence" value="ECO:0007669"/>
    <property type="project" value="InterPro"/>
</dbReference>
<dbReference type="InterPro" id="IPR001584">
    <property type="entry name" value="Integrase_cat-core"/>
</dbReference>
<evidence type="ECO:0000256" key="4">
    <source>
        <dbReference type="ARBA" id="ARBA00023125"/>
    </source>
</evidence>
<dbReference type="EMBL" id="MQUQ01000006">
    <property type="protein sequence ID" value="OLZ52548.1"/>
    <property type="molecule type" value="Genomic_DNA"/>
</dbReference>
<comment type="function">
    <text evidence="1">Required for the transposition of the insertion element.</text>
</comment>
<evidence type="ECO:0000256" key="2">
    <source>
        <dbReference type="ARBA" id="ARBA00006363"/>
    </source>
</evidence>
<dbReference type="PANTHER" id="PTHR10948:SF23">
    <property type="entry name" value="TRANSPOSASE INSI FOR INSERTION SEQUENCE ELEMENT IS30A-RELATED"/>
    <property type="match status" value="1"/>
</dbReference>
<dbReference type="InterPro" id="IPR001598">
    <property type="entry name" value="Transposase_IS30_CS"/>
</dbReference>
<dbReference type="AlphaFoldDB" id="A0A1R0KV80"/>
<evidence type="ECO:0000256" key="3">
    <source>
        <dbReference type="ARBA" id="ARBA00022578"/>
    </source>
</evidence>
<dbReference type="GO" id="GO:0015074">
    <property type="term" value="P:DNA integration"/>
    <property type="evidence" value="ECO:0007669"/>
    <property type="project" value="InterPro"/>
</dbReference>
<feature type="domain" description="Integrase catalytic" evidence="7">
    <location>
        <begin position="264"/>
        <end position="418"/>
    </location>
</feature>
<organism evidence="8 9">
    <name type="scientific">Amycolatopsis coloradensis</name>
    <dbReference type="NCBI Taxonomy" id="76021"/>
    <lineage>
        <taxon>Bacteria</taxon>
        <taxon>Bacillati</taxon>
        <taxon>Actinomycetota</taxon>
        <taxon>Actinomycetes</taxon>
        <taxon>Pseudonocardiales</taxon>
        <taxon>Pseudonocardiaceae</taxon>
        <taxon>Amycolatopsis</taxon>
    </lineage>
</organism>
<dbReference type="PANTHER" id="PTHR10948">
    <property type="entry name" value="TRANSPOSASE"/>
    <property type="match status" value="1"/>
</dbReference>
<evidence type="ECO:0000313" key="9">
    <source>
        <dbReference type="Proteomes" id="UP000187486"/>
    </source>
</evidence>
<dbReference type="InterPro" id="IPR009057">
    <property type="entry name" value="Homeodomain-like_sf"/>
</dbReference>
<evidence type="ECO:0000259" key="7">
    <source>
        <dbReference type="PROSITE" id="PS50994"/>
    </source>
</evidence>
<dbReference type="STRING" id="76021.BS329_14695"/>
<evidence type="ECO:0000256" key="6">
    <source>
        <dbReference type="SAM" id="MobiDB-lite"/>
    </source>
</evidence>
<accession>A0A1R0KV80</accession>
<dbReference type="NCBIfam" id="NF033563">
    <property type="entry name" value="transpos_IS30"/>
    <property type="match status" value="1"/>
</dbReference>
<dbReference type="SUPFAM" id="SSF53098">
    <property type="entry name" value="Ribonuclease H-like"/>
    <property type="match status" value="1"/>
</dbReference>
<reference evidence="8 9" key="1">
    <citation type="submission" date="2016-01" db="EMBL/GenBank/DDBJ databases">
        <title>Amycolatopsis coloradensis genome sequencing and assembly.</title>
        <authorList>
            <person name="Mayilraj S."/>
        </authorList>
    </citation>
    <scope>NUCLEOTIDE SEQUENCE [LARGE SCALE GENOMIC DNA]</scope>
    <source>
        <strain evidence="8 9">DSM 44225</strain>
    </source>
</reference>
<dbReference type="GO" id="GO:0003677">
    <property type="term" value="F:DNA binding"/>
    <property type="evidence" value="ECO:0007669"/>
    <property type="project" value="UniProtKB-KW"/>
</dbReference>
<dbReference type="GO" id="GO:0006313">
    <property type="term" value="P:DNA transposition"/>
    <property type="evidence" value="ECO:0007669"/>
    <property type="project" value="InterPro"/>
</dbReference>
<dbReference type="GO" id="GO:0005829">
    <property type="term" value="C:cytosol"/>
    <property type="evidence" value="ECO:0007669"/>
    <property type="project" value="TreeGrafter"/>
</dbReference>
<dbReference type="Proteomes" id="UP000187486">
    <property type="component" value="Unassembled WGS sequence"/>
</dbReference>
<dbReference type="PROSITE" id="PS50994">
    <property type="entry name" value="INTEGRASE"/>
    <property type="match status" value="1"/>
</dbReference>
<feature type="region of interest" description="Disordered" evidence="6">
    <location>
        <begin position="54"/>
        <end position="88"/>
    </location>
</feature>
<feature type="region of interest" description="Disordered" evidence="6">
    <location>
        <begin position="114"/>
        <end position="172"/>
    </location>
</feature>
<comment type="similarity">
    <text evidence="2">Belongs to the transposase IS30 family.</text>
</comment>
<name>A0A1R0KV80_9PSEU</name>
<sequence>MLFEIRGDRSPQGPRRLVAERCAYLDLVAQGMGTAQACRVVGINRRTGYRWRQGRVSQAGRDTGRCSVPPSRVEPEFPVPEQPPETGLPVPATRFLSSDERLLIADLVRAGHGPREIGRRLGRPASTVSRELDRNADPASGEYRPYSAQARAEARRPRPKPGKIATNPELRDRIQDMLDDRCSPEQASKRLRRDHPDQPELHVAHETIYQALYVQGRGELRRELKAALRTGRTQRKPRGSGEQRQPRFTAPMVMISDRPAEADDRAVPGHWEGDLIIGENGASAIGTLVERTTRYVMLVHLGQSRTAEHVRDALITTISTLPEHLRRSLTWDQGAEMARHHEFSIATAMPVYFCDPHAPWQRGTNENTNGLLREYFPKSTDLSIHTPDDLAAVAAQLNRRPRKTLDWDTPAERLAKLLAKTS</sequence>
<dbReference type="Pfam" id="PF13384">
    <property type="entry name" value="HTH_23"/>
    <property type="match status" value="1"/>
</dbReference>